<comment type="PTM">
    <text evidence="9">Cleaved by autocatalysis into a large and a small subunit.</text>
</comment>
<keyword evidence="9" id="KW-0317">Glutathione biosynthesis</keyword>
<feature type="chain" id="PRO_5046830807" description="Glutathione hydrolase proenzyme" evidence="11">
    <location>
        <begin position="31"/>
        <end position="582"/>
    </location>
</feature>
<dbReference type="SUPFAM" id="SSF56235">
    <property type="entry name" value="N-terminal nucleophile aminohydrolases (Ntn hydrolases)"/>
    <property type="match status" value="1"/>
</dbReference>
<dbReference type="NCBIfam" id="TIGR00066">
    <property type="entry name" value="g_glut_trans"/>
    <property type="match status" value="1"/>
</dbReference>
<feature type="compositionally biased region" description="Low complexity" evidence="10">
    <location>
        <begin position="29"/>
        <end position="45"/>
    </location>
</feature>
<feature type="region of interest" description="Disordered" evidence="10">
    <location>
        <begin position="29"/>
        <end position="49"/>
    </location>
</feature>
<evidence type="ECO:0000256" key="7">
    <source>
        <dbReference type="ARBA" id="ARBA00023315"/>
    </source>
</evidence>
<dbReference type="EC" id="3.4.19.13" evidence="9"/>
<keyword evidence="5 9" id="KW-0378">Hydrolase</keyword>
<evidence type="ECO:0000256" key="11">
    <source>
        <dbReference type="SAM" id="SignalP"/>
    </source>
</evidence>
<organism evidence="12 13">
    <name type="scientific">Novosphingobium bradum</name>
    <dbReference type="NCBI Taxonomy" id="1737444"/>
    <lineage>
        <taxon>Bacteria</taxon>
        <taxon>Pseudomonadati</taxon>
        <taxon>Pseudomonadota</taxon>
        <taxon>Alphaproteobacteria</taxon>
        <taxon>Sphingomonadales</taxon>
        <taxon>Sphingomonadaceae</taxon>
        <taxon>Novosphingobium</taxon>
    </lineage>
</organism>
<protein>
    <recommendedName>
        <fullName evidence="9">Glutathione hydrolase proenzyme</fullName>
        <ecNumber evidence="9">2.3.2.2</ecNumber>
        <ecNumber evidence="9">3.4.19.13</ecNumber>
    </recommendedName>
    <component>
        <recommendedName>
            <fullName evidence="9">Glutathione hydrolase large chain</fullName>
        </recommendedName>
    </component>
    <component>
        <recommendedName>
            <fullName evidence="9">Glutathione hydrolase small chain</fullName>
        </recommendedName>
    </component>
</protein>
<comment type="caution">
    <text evidence="12">The sequence shown here is derived from an EMBL/GenBank/DDBJ whole genome shotgun (WGS) entry which is preliminary data.</text>
</comment>
<dbReference type="InterPro" id="IPR043138">
    <property type="entry name" value="GGT_lsub"/>
</dbReference>
<comment type="catalytic activity">
    <reaction evidence="1 9">
        <text>an S-substituted glutathione + H2O = an S-substituted L-cysteinylglycine + L-glutamate</text>
        <dbReference type="Rhea" id="RHEA:59468"/>
        <dbReference type="ChEBI" id="CHEBI:15377"/>
        <dbReference type="ChEBI" id="CHEBI:29985"/>
        <dbReference type="ChEBI" id="CHEBI:90779"/>
        <dbReference type="ChEBI" id="CHEBI:143103"/>
        <dbReference type="EC" id="3.4.19.13"/>
    </reaction>
</comment>
<keyword evidence="13" id="KW-1185">Reference proteome</keyword>
<evidence type="ECO:0000256" key="1">
    <source>
        <dbReference type="ARBA" id="ARBA00001049"/>
    </source>
</evidence>
<evidence type="ECO:0000256" key="10">
    <source>
        <dbReference type="SAM" id="MobiDB-lite"/>
    </source>
</evidence>
<evidence type="ECO:0000256" key="3">
    <source>
        <dbReference type="ARBA" id="ARBA00009381"/>
    </source>
</evidence>
<dbReference type="InterPro" id="IPR000101">
    <property type="entry name" value="GGT_peptidase"/>
</dbReference>
<name>A0ABV7IWS1_9SPHN</name>
<evidence type="ECO:0000256" key="2">
    <source>
        <dbReference type="ARBA" id="ARBA00001089"/>
    </source>
</evidence>
<gene>
    <name evidence="12" type="primary">ggt</name>
    <name evidence="12" type="ORF">ACFOD9_12425</name>
</gene>
<dbReference type="Proteomes" id="UP001595604">
    <property type="component" value="Unassembled WGS sequence"/>
</dbReference>
<dbReference type="GO" id="GO:0103068">
    <property type="term" value="F:leukotriene C4 gamma-glutamyl transferase activity"/>
    <property type="evidence" value="ECO:0007669"/>
    <property type="project" value="UniProtKB-EC"/>
</dbReference>
<evidence type="ECO:0000256" key="8">
    <source>
        <dbReference type="ARBA" id="ARBA00047417"/>
    </source>
</evidence>
<comment type="similarity">
    <text evidence="3 9">Belongs to the gamma-glutamyltransferase family.</text>
</comment>
<dbReference type="PANTHER" id="PTHR43199:SF1">
    <property type="entry name" value="GLUTATHIONE HYDROLASE PROENZYME"/>
    <property type="match status" value="1"/>
</dbReference>
<dbReference type="InterPro" id="IPR051792">
    <property type="entry name" value="GGT_bact"/>
</dbReference>
<dbReference type="InterPro" id="IPR029055">
    <property type="entry name" value="Ntn_hydrolases_N"/>
</dbReference>
<dbReference type="Gene3D" id="3.60.20.40">
    <property type="match status" value="1"/>
</dbReference>
<comment type="pathway">
    <text evidence="9">Sulfur metabolism; glutathione metabolism.</text>
</comment>
<proteinExistence type="inferred from homology"/>
<accession>A0ABV7IWS1</accession>
<evidence type="ECO:0000256" key="4">
    <source>
        <dbReference type="ARBA" id="ARBA00022679"/>
    </source>
</evidence>
<dbReference type="RefSeq" id="WP_379510430.1">
    <property type="nucleotide sequence ID" value="NZ_JBHRTQ010000010.1"/>
</dbReference>
<dbReference type="EMBL" id="JBHRTQ010000010">
    <property type="protein sequence ID" value="MFC3175056.1"/>
    <property type="molecule type" value="Genomic_DNA"/>
</dbReference>
<evidence type="ECO:0000313" key="13">
    <source>
        <dbReference type="Proteomes" id="UP001595604"/>
    </source>
</evidence>
<feature type="signal peptide" evidence="11">
    <location>
        <begin position="1"/>
        <end position="30"/>
    </location>
</feature>
<keyword evidence="4 9" id="KW-0808">Transferase</keyword>
<dbReference type="InterPro" id="IPR043137">
    <property type="entry name" value="GGT_ssub_C"/>
</dbReference>
<dbReference type="Pfam" id="PF01019">
    <property type="entry name" value="G_glu_transpept"/>
    <property type="match status" value="1"/>
</dbReference>
<evidence type="ECO:0000256" key="9">
    <source>
        <dbReference type="RuleBase" id="RU368036"/>
    </source>
</evidence>
<keyword evidence="11" id="KW-0732">Signal</keyword>
<keyword evidence="6 9" id="KW-0865">Zymogen</keyword>
<dbReference type="PANTHER" id="PTHR43199">
    <property type="entry name" value="GLUTATHIONE HYDROLASE"/>
    <property type="match status" value="1"/>
</dbReference>
<evidence type="ECO:0000256" key="5">
    <source>
        <dbReference type="ARBA" id="ARBA00022801"/>
    </source>
</evidence>
<comment type="catalytic activity">
    <reaction evidence="2 9">
        <text>glutathione + H2O = L-cysteinylglycine + L-glutamate</text>
        <dbReference type="Rhea" id="RHEA:28807"/>
        <dbReference type="ChEBI" id="CHEBI:15377"/>
        <dbReference type="ChEBI" id="CHEBI:29985"/>
        <dbReference type="ChEBI" id="CHEBI:57925"/>
        <dbReference type="ChEBI" id="CHEBI:61694"/>
        <dbReference type="EC" id="3.4.19.13"/>
    </reaction>
</comment>
<sequence>MPLPAPSLPKGLATALLLGAAALAPPPAAARQPATQAATRTAAQGEGMVSAADPRAVAAGTEILRAGGSATDAALAVMLALNVVEPQSSGIAGGGFFLNSDAQGRVETIDGREIAPAAADADWFMAGGQPLAFAALVPGGRGVGVPGTIALAAKAHARHGRLAWARLFQPAIRLARDGFLVSPRLHATLALSQTSGAFSPEARKLFYTPTGEPVAVGTRIRIPALAQTFSRIARHGPAAFYRGAEAAAIVRAVTTAPKAPAPMTTADLAAYQAQLRPPLCGTYRQWRICGMGPPSSGATTVFAILKQLERFDLTALGPESPVAWHLIAESMRLAYADRDRYLADPDFVTVPAAGLMDPAYLAQRSALIDPAHTLSVVTAGTPPGAQRLSRASAPPAEEHGTTHFVAVDRWGSAVSYTNTIEAAFGSGLFVNGYFLNNELTDFALAPTVDGRAVANAVAPRKRPRSSMAPTLVHDAKGHFRLAVGAGGGATIPAQVAKAIIGVLDWHLSAQRAIALPVLFAPGPTVVIEQGTALEQMVPALGALGHADIQLREGRYKANAVEAVGGRLVGAADPRSEGAAATP</sequence>
<comment type="catalytic activity">
    <reaction evidence="8 9">
        <text>an N-terminal (5-L-glutamyl)-[peptide] + an alpha-amino acid = 5-L-glutamyl amino acid + an N-terminal L-alpha-aminoacyl-[peptide]</text>
        <dbReference type="Rhea" id="RHEA:23904"/>
        <dbReference type="Rhea" id="RHEA-COMP:9780"/>
        <dbReference type="Rhea" id="RHEA-COMP:9795"/>
        <dbReference type="ChEBI" id="CHEBI:77644"/>
        <dbReference type="ChEBI" id="CHEBI:78597"/>
        <dbReference type="ChEBI" id="CHEBI:78599"/>
        <dbReference type="ChEBI" id="CHEBI:78608"/>
        <dbReference type="EC" id="2.3.2.2"/>
    </reaction>
</comment>
<reference evidence="13" key="1">
    <citation type="journal article" date="2019" name="Int. J. Syst. Evol. Microbiol.">
        <title>The Global Catalogue of Microorganisms (GCM) 10K type strain sequencing project: providing services to taxonomists for standard genome sequencing and annotation.</title>
        <authorList>
            <consortium name="The Broad Institute Genomics Platform"/>
            <consortium name="The Broad Institute Genome Sequencing Center for Infectious Disease"/>
            <person name="Wu L."/>
            <person name="Ma J."/>
        </authorList>
    </citation>
    <scope>NUCLEOTIDE SEQUENCE [LARGE SCALE GENOMIC DNA]</scope>
    <source>
        <strain evidence="13">KCTC 42984</strain>
    </source>
</reference>
<dbReference type="EC" id="2.3.2.2" evidence="9"/>
<evidence type="ECO:0000256" key="6">
    <source>
        <dbReference type="ARBA" id="ARBA00023145"/>
    </source>
</evidence>
<comment type="subunit">
    <text evidence="9">This enzyme consists of two polypeptide chains, which are synthesized in precursor form from a single polypeptide.</text>
</comment>
<dbReference type="PRINTS" id="PR01210">
    <property type="entry name" value="GGTRANSPTASE"/>
</dbReference>
<dbReference type="Gene3D" id="1.10.246.130">
    <property type="match status" value="1"/>
</dbReference>
<evidence type="ECO:0000313" key="12">
    <source>
        <dbReference type="EMBL" id="MFC3175056.1"/>
    </source>
</evidence>
<keyword evidence="7 9" id="KW-0012">Acyltransferase</keyword>